<dbReference type="PANTHER" id="PTHR32166:SF88">
    <property type="entry name" value="HAT TRANSPOSON SUPERFAMILY"/>
    <property type="match status" value="1"/>
</dbReference>
<feature type="region of interest" description="Disordered" evidence="1">
    <location>
        <begin position="1"/>
        <end position="22"/>
    </location>
</feature>
<keyword evidence="4" id="KW-1185">Reference proteome</keyword>
<dbReference type="Proteomes" id="UP000631114">
    <property type="component" value="Unassembled WGS sequence"/>
</dbReference>
<sequence>MKRKKRQKIDEEIRGFTPSSNEIDNRSRLDMLESSSGVVTRGKDLGRRKKGRVESLPPNVTPDVPGHTTSNVLPLSSRRDKEHVHMAIARFLYDVGLPLDAANSPFFQPMINAVASNGTGLEATSYHELRGWVLKNSLDEVNGLVDRYKGAWGRIGCSVLADEWTTESGRTLLNIFLYCSEGAMFFRSFDVSDTVHSSGFLYELLKGVVEEIGASNVLQVITDGAEHYADAGKMLTDTFRTMFWTPCAARNLRKERDPGQMDPISTDSIDLTEDWVTEKMGYFGSGDADWVALHQPVANSMLLDSPSDEAENLVAGFNYWDRPNAV</sequence>
<proteinExistence type="predicted"/>
<dbReference type="Pfam" id="PF04937">
    <property type="entry name" value="DUF659"/>
    <property type="match status" value="1"/>
</dbReference>
<reference evidence="3 4" key="1">
    <citation type="submission" date="2020-10" db="EMBL/GenBank/DDBJ databases">
        <title>The Coptis chinensis genome and diversification of protoberbering-type alkaloids.</title>
        <authorList>
            <person name="Wang B."/>
            <person name="Shu S."/>
            <person name="Song C."/>
            <person name="Liu Y."/>
        </authorList>
    </citation>
    <scope>NUCLEOTIDE SEQUENCE [LARGE SCALE GENOMIC DNA]</scope>
    <source>
        <strain evidence="3">HL-2020</strain>
        <tissue evidence="3">Leaf</tissue>
    </source>
</reference>
<dbReference type="PANTHER" id="PTHR32166">
    <property type="entry name" value="OSJNBA0013A04.12 PROTEIN"/>
    <property type="match status" value="1"/>
</dbReference>
<evidence type="ECO:0000313" key="3">
    <source>
        <dbReference type="EMBL" id="KAF9595625.1"/>
    </source>
</evidence>
<evidence type="ECO:0000256" key="1">
    <source>
        <dbReference type="SAM" id="MobiDB-lite"/>
    </source>
</evidence>
<dbReference type="InterPro" id="IPR007021">
    <property type="entry name" value="DUF659"/>
</dbReference>
<dbReference type="OrthoDB" id="2442898at2759"/>
<name>A0A835H8H6_9MAGN</name>
<accession>A0A835H8H6</accession>
<dbReference type="EMBL" id="JADFTS010000007">
    <property type="protein sequence ID" value="KAF9595625.1"/>
    <property type="molecule type" value="Genomic_DNA"/>
</dbReference>
<gene>
    <name evidence="3" type="ORF">IFM89_001498</name>
</gene>
<evidence type="ECO:0000259" key="2">
    <source>
        <dbReference type="Pfam" id="PF04937"/>
    </source>
</evidence>
<organism evidence="3 4">
    <name type="scientific">Coptis chinensis</name>
    <dbReference type="NCBI Taxonomy" id="261450"/>
    <lineage>
        <taxon>Eukaryota</taxon>
        <taxon>Viridiplantae</taxon>
        <taxon>Streptophyta</taxon>
        <taxon>Embryophyta</taxon>
        <taxon>Tracheophyta</taxon>
        <taxon>Spermatophyta</taxon>
        <taxon>Magnoliopsida</taxon>
        <taxon>Ranunculales</taxon>
        <taxon>Ranunculaceae</taxon>
        <taxon>Coptidoideae</taxon>
        <taxon>Coptis</taxon>
    </lineage>
</organism>
<dbReference type="AlphaFoldDB" id="A0A835H8H6"/>
<evidence type="ECO:0000313" key="4">
    <source>
        <dbReference type="Proteomes" id="UP000631114"/>
    </source>
</evidence>
<protein>
    <recommendedName>
        <fullName evidence="2">DUF659 domain-containing protein</fullName>
    </recommendedName>
</protein>
<feature type="region of interest" description="Disordered" evidence="1">
    <location>
        <begin position="34"/>
        <end position="56"/>
    </location>
</feature>
<comment type="caution">
    <text evidence="3">The sequence shown here is derived from an EMBL/GenBank/DDBJ whole genome shotgun (WGS) entry which is preliminary data.</text>
</comment>
<feature type="domain" description="DUF659" evidence="2">
    <location>
        <begin position="125"/>
        <end position="252"/>
    </location>
</feature>